<dbReference type="EMBL" id="JAGIOB010000001">
    <property type="protein sequence ID" value="MBP2417445.1"/>
    <property type="molecule type" value="Genomic_DNA"/>
</dbReference>
<gene>
    <name evidence="2" type="ORF">JOF54_002367</name>
</gene>
<name>A0ABS4Z8S2_9ACTN</name>
<accession>A0ABS4Z8S2</accession>
<dbReference type="InterPro" id="IPR003870">
    <property type="entry name" value="DUF222"/>
</dbReference>
<comment type="caution">
    <text evidence="2">The sequence shown here is derived from an EMBL/GenBank/DDBJ whole genome shotgun (WGS) entry which is preliminary data.</text>
</comment>
<dbReference type="Pfam" id="PF02720">
    <property type="entry name" value="DUF222"/>
    <property type="match status" value="1"/>
</dbReference>
<dbReference type="Proteomes" id="UP000758168">
    <property type="component" value="Unassembled WGS sequence"/>
</dbReference>
<evidence type="ECO:0000313" key="3">
    <source>
        <dbReference type="Proteomes" id="UP000758168"/>
    </source>
</evidence>
<reference evidence="2 3" key="1">
    <citation type="submission" date="2021-03" db="EMBL/GenBank/DDBJ databases">
        <title>Sequencing the genomes of 1000 actinobacteria strains.</title>
        <authorList>
            <person name="Klenk H.-P."/>
        </authorList>
    </citation>
    <scope>NUCLEOTIDE SEQUENCE [LARGE SCALE GENOMIC DNA]</scope>
    <source>
        <strain evidence="2 3">DSM 12936</strain>
    </source>
</reference>
<feature type="domain" description="DUF222" evidence="1">
    <location>
        <begin position="42"/>
        <end position="279"/>
    </location>
</feature>
<evidence type="ECO:0000313" key="2">
    <source>
        <dbReference type="EMBL" id="MBP2417445.1"/>
    </source>
</evidence>
<evidence type="ECO:0000259" key="1">
    <source>
        <dbReference type="Pfam" id="PF02720"/>
    </source>
</evidence>
<sequence length="287" mass="30833">MDEDETPVGRRLAALADALAGLVDEVEGGGLDHLDAAGLVAFLQDLETVRNRLPLVDHRALRDAADRDVAGALGQGRLTRLLTAALRISAGEAHRRVRASEQVGLRVTALGQPAPPIRPALAAAQRAGEVTPEQVDVVCRGLAHVDLPGYDAAAVTEGERELTRLATVLGPRDLQVCTERFVEHLDPDGSRPQEQLVSDRRHLELRRGRDGSWRGELRLTGTLGAKLRAVLLPLSLPRTDVVPGPRGGLVEVPDGRTHGQRLHDALEDVCDRVLRAGDQPASPAPCW</sequence>
<proteinExistence type="predicted"/>
<organism evidence="2 3">
    <name type="scientific">Microlunatus capsulatus</name>
    <dbReference type="NCBI Taxonomy" id="99117"/>
    <lineage>
        <taxon>Bacteria</taxon>
        <taxon>Bacillati</taxon>
        <taxon>Actinomycetota</taxon>
        <taxon>Actinomycetes</taxon>
        <taxon>Propionibacteriales</taxon>
        <taxon>Propionibacteriaceae</taxon>
        <taxon>Microlunatus</taxon>
    </lineage>
</organism>
<keyword evidence="3" id="KW-1185">Reference proteome</keyword>
<protein>
    <recommendedName>
        <fullName evidence="1">DUF222 domain-containing protein</fullName>
    </recommendedName>
</protein>